<reference evidence="1 2" key="1">
    <citation type="submission" date="2017-06" db="EMBL/GenBank/DDBJ databases">
        <title>A platform for efficient transgenesis in Macrostomum lignano, a flatworm model organism for stem cell research.</title>
        <authorList>
            <person name="Berezikov E."/>
        </authorList>
    </citation>
    <scope>NUCLEOTIDE SEQUENCE [LARGE SCALE GENOMIC DNA]</scope>
    <source>
        <strain evidence="1">DV1</strain>
        <tissue evidence="1">Whole organism</tissue>
    </source>
</reference>
<dbReference type="AlphaFoldDB" id="A0A267F728"/>
<feature type="non-terminal residue" evidence="1">
    <location>
        <position position="1"/>
    </location>
</feature>
<keyword evidence="2" id="KW-1185">Reference proteome</keyword>
<evidence type="ECO:0000313" key="2">
    <source>
        <dbReference type="Proteomes" id="UP000215902"/>
    </source>
</evidence>
<comment type="caution">
    <text evidence="1">The sequence shown here is derived from an EMBL/GenBank/DDBJ whole genome shotgun (WGS) entry which is preliminary data.</text>
</comment>
<organism evidence="1 2">
    <name type="scientific">Macrostomum lignano</name>
    <dbReference type="NCBI Taxonomy" id="282301"/>
    <lineage>
        <taxon>Eukaryota</taxon>
        <taxon>Metazoa</taxon>
        <taxon>Spiralia</taxon>
        <taxon>Lophotrochozoa</taxon>
        <taxon>Platyhelminthes</taxon>
        <taxon>Rhabditophora</taxon>
        <taxon>Macrostomorpha</taxon>
        <taxon>Macrostomida</taxon>
        <taxon>Macrostomidae</taxon>
        <taxon>Macrostomum</taxon>
    </lineage>
</organism>
<dbReference type="EMBL" id="NIVC01001359">
    <property type="protein sequence ID" value="PAA68994.1"/>
    <property type="molecule type" value="Genomic_DNA"/>
</dbReference>
<accession>A0A267F728</accession>
<gene>
    <name evidence="1" type="ORF">BOX15_Mlig000398g2</name>
</gene>
<name>A0A267F728_9PLAT</name>
<evidence type="ECO:0000313" key="1">
    <source>
        <dbReference type="EMBL" id="PAA68994.1"/>
    </source>
</evidence>
<dbReference type="Proteomes" id="UP000215902">
    <property type="component" value="Unassembled WGS sequence"/>
</dbReference>
<protein>
    <submittedName>
        <fullName evidence="1">Uncharacterized protein</fullName>
    </submittedName>
</protein>
<proteinExistence type="predicted"/>
<sequence length="923" mass="101279">LHLQSCGPSGYLVAVSHPVKLKSCCLVLKLQPTRVNSAGYCFCRTENVIVTCGSNQVNSYNDCYQQLVQCYNKLVIGNWLDLSDGLPTKPVKLTMASGSEYGFWRLELNSGHNNAAKFPDCLQNLVAPASLQIGISSSSSEAGNCNCIVGQCSTYRRFINAKVTSLSLTEGFAYVNILSDHCEGSVADSQGEPALLALFPSTSTSLSRSMVNRTIQLRNAHLYTGSACQAIKIATNNRIATVMVAYVYTSLHCPKHTDENDSQGNDIHSKINNQHWLISELLFNSETDDNSSTIIRLLAWSITLQSIDRSSDRGLLVALCKALLSLSAIPEKETRILAYRRQYHKQLVEKFVKLHRLSDAINPVQLLLATTIPTGLSLASDSSNSVILIGRRIAFDPIGERLRLDFFTTNSNSSVAMRLIHDGPVRLNLSARMVHLVVLKLPIVRASLIDWDGSMLLLVRCSHLATAVASKINQRQRRRSLGTDSIELTVNSCHSVSVGSFSLAGTLKAASSDGDANENRSKQIKVLMEMSGSASVLRELLLPSGTYRIVSDEISTDQHLAASSLATSETDCLTSATPLLISLKRRPISVECVQLRQSDWLTPSRARVSGHLRLFALRGRLLDFGNDRSGCHGNAWLLIGDPIADEEAARVQFCAPLSNIRRLEMIQHLASSNFHAEDVLLLNVSRRQFNDAENGAANAKKSAELLCVCSDINPTIHLLSVTRSANGRPTRQTAAVADNLHSGEYFDSIGALIEFNLTSAVESGLANWFDEGRVFQLDCFLSAVCRFQFHPSSSTAQPPLAEAFVLLQDGTQSASLSCRGFYTICRLLGFPNRFVDSVASANHAVAYRRCWDENSGGGGDGSYLSEVLRYHLESSRCRRPVRLLVRLLRRQPPTMLQLTVSDLLPRQRLPDVSLALLRVMHTG</sequence>